<evidence type="ECO:0008006" key="5">
    <source>
        <dbReference type="Google" id="ProtNLM"/>
    </source>
</evidence>
<dbReference type="Gene3D" id="3.20.20.80">
    <property type="entry name" value="Glycosidases"/>
    <property type="match status" value="1"/>
</dbReference>
<evidence type="ECO:0000313" key="3">
    <source>
        <dbReference type="EMBL" id="UUY03999.1"/>
    </source>
</evidence>
<feature type="compositionally biased region" description="Low complexity" evidence="1">
    <location>
        <begin position="325"/>
        <end position="339"/>
    </location>
</feature>
<proteinExistence type="predicted"/>
<dbReference type="RefSeq" id="WP_353864498.1">
    <property type="nucleotide sequence ID" value="NZ_CP088295.1"/>
</dbReference>
<dbReference type="InterPro" id="IPR017853">
    <property type="entry name" value="GH"/>
</dbReference>
<reference evidence="4" key="1">
    <citation type="submission" date="2021-11" db="EMBL/GenBank/DDBJ databases">
        <title>Cultivation dependent microbiological survey of springs from the worlds oldest radium mine currently devoted to the extraction of radon-saturated water.</title>
        <authorList>
            <person name="Kapinusova G."/>
            <person name="Smrhova T."/>
            <person name="Strejcek M."/>
            <person name="Suman J."/>
            <person name="Jani K."/>
            <person name="Pajer P."/>
            <person name="Uhlik O."/>
        </authorList>
    </citation>
    <scope>NUCLEOTIDE SEQUENCE [LARGE SCALE GENOMIC DNA]</scope>
    <source>
        <strain evidence="4">J379</strain>
    </source>
</reference>
<dbReference type="Proteomes" id="UP001058860">
    <property type="component" value="Chromosome"/>
</dbReference>
<keyword evidence="2" id="KW-0732">Signal</keyword>
<name>A0ABY5PH48_9ACTN</name>
<keyword evidence="4" id="KW-1185">Reference proteome</keyword>
<dbReference type="SUPFAM" id="SSF51445">
    <property type="entry name" value="(Trans)glycosidases"/>
    <property type="match status" value="1"/>
</dbReference>
<dbReference type="EMBL" id="CP088295">
    <property type="protein sequence ID" value="UUY03999.1"/>
    <property type="molecule type" value="Genomic_DNA"/>
</dbReference>
<sequence length="351" mass="38272">MVRTLSAGLAACVLIGLLCLGTPAAAPAVTIGIADQRPEFATTPAFLRTRIGHARTIVAWDALSSDWQRADLDAWFGTVRAAGLTPQVTFGTSRIRPGELPSVATFRASVDAFRARYPWVREFSTWNEANACSARTCRRADRVAAYWRELRRACRGCTVLAADLVDAPNIPTWVRAFRRAARATPTHWGLHDYLDANRFRTTYTRATLRAIGPRARLWLTETGGLVARRNASTTPIPEGLAHAARATAFIFDTLLGLSPQIGRIYFYNFIAAPRPATWDSAFLNARREERPAYRVLRNRLARLASAGMLTGRRPAGDPVAPLQGSAAPCRASSSSSPASLRTPGTPSACPR</sequence>
<organism evidence="3 4">
    <name type="scientific">Svornostia abyssi</name>
    <dbReference type="NCBI Taxonomy" id="2898438"/>
    <lineage>
        <taxon>Bacteria</taxon>
        <taxon>Bacillati</taxon>
        <taxon>Actinomycetota</taxon>
        <taxon>Thermoleophilia</taxon>
        <taxon>Solirubrobacterales</taxon>
        <taxon>Baekduiaceae</taxon>
        <taxon>Svornostia</taxon>
    </lineage>
</organism>
<feature type="signal peptide" evidence="2">
    <location>
        <begin position="1"/>
        <end position="28"/>
    </location>
</feature>
<protein>
    <recommendedName>
        <fullName evidence="5">Asl1-like glycosyl hydrolase catalytic domain-containing protein</fullName>
    </recommendedName>
</protein>
<feature type="chain" id="PRO_5045897039" description="Asl1-like glycosyl hydrolase catalytic domain-containing protein" evidence="2">
    <location>
        <begin position="29"/>
        <end position="351"/>
    </location>
</feature>
<feature type="region of interest" description="Disordered" evidence="1">
    <location>
        <begin position="312"/>
        <end position="351"/>
    </location>
</feature>
<evidence type="ECO:0000313" key="4">
    <source>
        <dbReference type="Proteomes" id="UP001058860"/>
    </source>
</evidence>
<gene>
    <name evidence="3" type="ORF">LRS13_00270</name>
</gene>
<evidence type="ECO:0000256" key="2">
    <source>
        <dbReference type="SAM" id="SignalP"/>
    </source>
</evidence>
<accession>A0ABY5PH48</accession>
<evidence type="ECO:0000256" key="1">
    <source>
        <dbReference type="SAM" id="MobiDB-lite"/>
    </source>
</evidence>